<dbReference type="Proteomes" id="UP000472275">
    <property type="component" value="Chromosome 21"/>
</dbReference>
<dbReference type="InParanoid" id="A0A663FD90"/>
<dbReference type="PANTHER" id="PTHR16770:SF5">
    <property type="entry name" value="PROTEIN RIPPLY1"/>
    <property type="match status" value="1"/>
</dbReference>
<protein>
    <recommendedName>
        <fullName evidence="8">Protein ripply1</fullName>
    </recommendedName>
</protein>
<proteinExistence type="inferred from homology"/>
<feature type="compositionally biased region" description="Low complexity" evidence="5">
    <location>
        <begin position="30"/>
        <end position="41"/>
    </location>
</feature>
<evidence type="ECO:0000256" key="4">
    <source>
        <dbReference type="ARBA" id="ARBA00023242"/>
    </source>
</evidence>
<dbReference type="PANTHER" id="PTHR16770">
    <property type="entry name" value="PROTEIN RIPPLY-LIKE"/>
    <property type="match status" value="1"/>
</dbReference>
<evidence type="ECO:0000256" key="5">
    <source>
        <dbReference type="SAM" id="MobiDB-lite"/>
    </source>
</evidence>
<dbReference type="GO" id="GO:0009880">
    <property type="term" value="P:embryonic pattern specification"/>
    <property type="evidence" value="ECO:0007669"/>
    <property type="project" value="TreeGrafter"/>
</dbReference>
<reference evidence="6" key="2">
    <citation type="submission" date="2025-09" db="UniProtKB">
        <authorList>
            <consortium name="Ensembl"/>
        </authorList>
    </citation>
    <scope>IDENTIFICATION</scope>
</reference>
<evidence type="ECO:0008006" key="8">
    <source>
        <dbReference type="Google" id="ProtNLM"/>
    </source>
</evidence>
<evidence type="ECO:0000256" key="2">
    <source>
        <dbReference type="ARBA" id="ARBA00006944"/>
    </source>
</evidence>
<keyword evidence="7" id="KW-1185">Reference proteome</keyword>
<feature type="region of interest" description="Disordered" evidence="5">
    <location>
        <begin position="20"/>
        <end position="43"/>
    </location>
</feature>
<feature type="compositionally biased region" description="Gly residues" evidence="5">
    <location>
        <begin position="157"/>
        <end position="166"/>
    </location>
</feature>
<evidence type="ECO:0000313" key="7">
    <source>
        <dbReference type="Proteomes" id="UP000472275"/>
    </source>
</evidence>
<feature type="region of interest" description="Disordered" evidence="5">
    <location>
        <begin position="120"/>
        <end position="175"/>
    </location>
</feature>
<dbReference type="InterPro" id="IPR028127">
    <property type="entry name" value="Ripply_fam"/>
</dbReference>
<accession>A0A663FD90</accession>
<dbReference type="GeneTree" id="ENSGT00940000161952"/>
<sequence length="257" mass="26392">MAAPCPPPLLHHLSPHKPCSLAGAGPGRPPRTATASTAAPRGPERAACSQAWWAFLRGYAPLLPAPRPGPKAVGRRGPSPWLCPCRLLWPKSKSFDYLYGVGEKLLENFPVQATLCLYEDSGSEEEGEEEEEEEPGDMASRPPPQAGSPGRREPWGGSRGQGGPRGGRQARGAGGRELWGRLWGAGAGEVGVGGRGAGKASPGRAAEVGCVGGAGGCVGEAGGDGGGGLERPARLGKFTFGLSERASWGGHPAAGWH</sequence>
<dbReference type="GO" id="GO:0000122">
    <property type="term" value="P:negative regulation of transcription by RNA polymerase II"/>
    <property type="evidence" value="ECO:0007669"/>
    <property type="project" value="TreeGrafter"/>
</dbReference>
<dbReference type="AlphaFoldDB" id="A0A663FD90"/>
<comment type="similarity">
    <text evidence="2">Belongs to the ripply family.</text>
</comment>
<feature type="compositionally biased region" description="Acidic residues" evidence="5">
    <location>
        <begin position="121"/>
        <end position="136"/>
    </location>
</feature>
<dbReference type="Pfam" id="PF14998">
    <property type="entry name" value="Ripply"/>
    <property type="match status" value="1"/>
</dbReference>
<dbReference type="Ensembl" id="ENSACCT00020023505.1">
    <property type="protein sequence ID" value="ENSACCP00020022510.1"/>
    <property type="gene ID" value="ENSACCG00020015477.1"/>
</dbReference>
<reference evidence="6" key="1">
    <citation type="submission" date="2025-08" db="UniProtKB">
        <authorList>
            <consortium name="Ensembl"/>
        </authorList>
    </citation>
    <scope>IDENTIFICATION</scope>
</reference>
<evidence type="ECO:0000313" key="6">
    <source>
        <dbReference type="Ensembl" id="ENSACCP00020022510.1"/>
    </source>
</evidence>
<evidence type="ECO:0000256" key="1">
    <source>
        <dbReference type="ARBA" id="ARBA00004123"/>
    </source>
</evidence>
<organism evidence="6 7">
    <name type="scientific">Aquila chrysaetos chrysaetos</name>
    <dbReference type="NCBI Taxonomy" id="223781"/>
    <lineage>
        <taxon>Eukaryota</taxon>
        <taxon>Metazoa</taxon>
        <taxon>Chordata</taxon>
        <taxon>Craniata</taxon>
        <taxon>Vertebrata</taxon>
        <taxon>Euteleostomi</taxon>
        <taxon>Archelosauria</taxon>
        <taxon>Archosauria</taxon>
        <taxon>Dinosauria</taxon>
        <taxon>Saurischia</taxon>
        <taxon>Theropoda</taxon>
        <taxon>Coelurosauria</taxon>
        <taxon>Aves</taxon>
        <taxon>Neognathae</taxon>
        <taxon>Neoaves</taxon>
        <taxon>Telluraves</taxon>
        <taxon>Accipitrimorphae</taxon>
        <taxon>Accipitriformes</taxon>
        <taxon>Accipitridae</taxon>
        <taxon>Accipitrinae</taxon>
        <taxon>Aquila</taxon>
    </lineage>
</organism>
<keyword evidence="3" id="KW-0217">Developmental protein</keyword>
<name>A0A663FD90_AQUCH</name>
<evidence type="ECO:0000256" key="3">
    <source>
        <dbReference type="ARBA" id="ARBA00022473"/>
    </source>
</evidence>
<keyword evidence="4" id="KW-0539">Nucleus</keyword>
<dbReference type="GO" id="GO:0005634">
    <property type="term" value="C:nucleus"/>
    <property type="evidence" value="ECO:0007669"/>
    <property type="project" value="UniProtKB-SubCell"/>
</dbReference>
<comment type="subcellular location">
    <subcellularLocation>
        <location evidence="1">Nucleus</location>
    </subcellularLocation>
</comment>